<reference evidence="1 2" key="1">
    <citation type="submission" date="2018-07" db="EMBL/GenBank/DDBJ databases">
        <title>Complete genome sequence of Psychrobacillus sp. PB01, isolated from iceberg, and comparative genome analysis of Psychrobacillus strains.</title>
        <authorList>
            <person name="Lee P.C."/>
        </authorList>
    </citation>
    <scope>NUCLEOTIDE SEQUENCE [LARGE SCALE GENOMIC DNA]</scope>
    <source>
        <strain evidence="1 2">PB01</strain>
    </source>
</reference>
<dbReference type="Pfam" id="PF17356">
    <property type="entry name" value="PBSX_XtrA"/>
    <property type="match status" value="1"/>
</dbReference>
<dbReference type="InterPro" id="IPR035530">
    <property type="entry name" value="PBSX_XtrA"/>
</dbReference>
<dbReference type="EMBL" id="CP031223">
    <property type="protein sequence ID" value="QFF97449.1"/>
    <property type="molecule type" value="Genomic_DNA"/>
</dbReference>
<name>A0A5J6SIP5_9BACI</name>
<evidence type="ECO:0000313" key="1">
    <source>
        <dbReference type="EMBL" id="QFF97449.1"/>
    </source>
</evidence>
<dbReference type="OrthoDB" id="2738462at2"/>
<keyword evidence="2" id="KW-1185">Reference proteome</keyword>
<dbReference type="KEGG" id="psyo:PB01_00705"/>
<evidence type="ECO:0000313" key="2">
    <source>
        <dbReference type="Proteomes" id="UP000325517"/>
    </source>
</evidence>
<organism evidence="1 2">
    <name type="scientific">Psychrobacillus glaciei</name>
    <dbReference type="NCBI Taxonomy" id="2283160"/>
    <lineage>
        <taxon>Bacteria</taxon>
        <taxon>Bacillati</taxon>
        <taxon>Bacillota</taxon>
        <taxon>Bacilli</taxon>
        <taxon>Bacillales</taxon>
        <taxon>Bacillaceae</taxon>
        <taxon>Psychrobacillus</taxon>
    </lineage>
</organism>
<sequence length="65" mass="7405">MRMKDLEIDSQGNLYLNTTKLPMPCVIVLSKGKAKITELPPFAETTIKTHQGKVVRVKWDEGEEF</sequence>
<proteinExistence type="predicted"/>
<protein>
    <submittedName>
        <fullName evidence="1">Uncharacterized protein</fullName>
    </submittedName>
</protein>
<dbReference type="Proteomes" id="UP000325517">
    <property type="component" value="Chromosome"/>
</dbReference>
<dbReference type="RefSeq" id="WP_151698398.1">
    <property type="nucleotide sequence ID" value="NZ_CP031223.1"/>
</dbReference>
<gene>
    <name evidence="1" type="ORF">PB01_00705</name>
</gene>
<accession>A0A5J6SIP5</accession>
<dbReference type="AlphaFoldDB" id="A0A5J6SIP5"/>